<evidence type="ECO:0000313" key="10">
    <source>
        <dbReference type="Proteomes" id="UP000077339"/>
    </source>
</evidence>
<feature type="transmembrane region" description="Helical" evidence="7">
    <location>
        <begin position="232"/>
        <end position="258"/>
    </location>
</feature>
<dbReference type="PATRIC" id="fig|1453497.3.peg.1375"/>
<dbReference type="RefSeq" id="WP_068346176.1">
    <property type="nucleotide sequence ID" value="NZ_JFHK01000004.1"/>
</dbReference>
<dbReference type="OrthoDB" id="44827at2"/>
<dbReference type="GO" id="GO:0098797">
    <property type="term" value="C:plasma membrane protein complex"/>
    <property type="evidence" value="ECO:0007669"/>
    <property type="project" value="TreeGrafter"/>
</dbReference>
<evidence type="ECO:0000256" key="4">
    <source>
        <dbReference type="ARBA" id="ARBA00022692"/>
    </source>
</evidence>
<dbReference type="PANTHER" id="PTHR30489">
    <property type="entry name" value="LIPOPROTEIN-RELEASING SYSTEM TRANSMEMBRANE PROTEIN LOLE"/>
    <property type="match status" value="1"/>
</dbReference>
<keyword evidence="5 7" id="KW-1133">Transmembrane helix</keyword>
<keyword evidence="10" id="KW-1185">Reference proteome</keyword>
<comment type="subcellular location">
    <subcellularLocation>
        <location evidence="1">Cell membrane</location>
        <topology evidence="1">Multi-pass membrane protein</topology>
    </subcellularLocation>
</comment>
<feature type="transmembrane region" description="Helical" evidence="7">
    <location>
        <begin position="328"/>
        <end position="350"/>
    </location>
</feature>
<evidence type="ECO:0000256" key="5">
    <source>
        <dbReference type="ARBA" id="ARBA00022989"/>
    </source>
</evidence>
<dbReference type="InterPro" id="IPR051447">
    <property type="entry name" value="Lipoprotein-release_system"/>
</dbReference>
<dbReference type="EMBL" id="JFHK01000004">
    <property type="protein sequence ID" value="OAA31217.1"/>
    <property type="molecule type" value="Genomic_DNA"/>
</dbReference>
<dbReference type="AlphaFoldDB" id="A0A182C7H6"/>
<comment type="caution">
    <text evidence="9">The sequence shown here is derived from an EMBL/GenBank/DDBJ whole genome shotgun (WGS) entry which is preliminary data.</text>
</comment>
<evidence type="ECO:0000256" key="3">
    <source>
        <dbReference type="ARBA" id="ARBA00022475"/>
    </source>
</evidence>
<reference evidence="9 10" key="1">
    <citation type="submission" date="2014-02" db="EMBL/GenBank/DDBJ databases">
        <title>Kosmotoga genome sequencing.</title>
        <authorList>
            <person name="Pollo S.M."/>
            <person name="Charchuk R."/>
            <person name="Nesbo C.L."/>
        </authorList>
    </citation>
    <scope>NUCLEOTIDE SEQUENCE [LARGE SCALE GENOMIC DNA]</scope>
    <source>
        <strain evidence="9 10">S304</strain>
    </source>
</reference>
<keyword evidence="4 7" id="KW-0812">Transmembrane</keyword>
<evidence type="ECO:0000259" key="8">
    <source>
        <dbReference type="Pfam" id="PF02687"/>
    </source>
</evidence>
<evidence type="ECO:0000256" key="2">
    <source>
        <dbReference type="ARBA" id="ARBA00005236"/>
    </source>
</evidence>
<dbReference type="PANTHER" id="PTHR30489:SF0">
    <property type="entry name" value="LIPOPROTEIN-RELEASING SYSTEM TRANSMEMBRANE PROTEIN LOLE"/>
    <property type="match status" value="1"/>
</dbReference>
<dbReference type="Pfam" id="PF02687">
    <property type="entry name" value="FtsX"/>
    <property type="match status" value="1"/>
</dbReference>
<name>A0A182C7H6_9BACT</name>
<protein>
    <recommendedName>
        <fullName evidence="8">ABC3 transporter permease C-terminal domain-containing protein</fullName>
    </recommendedName>
</protein>
<keyword evidence="3" id="KW-1003">Cell membrane</keyword>
<evidence type="ECO:0000256" key="6">
    <source>
        <dbReference type="ARBA" id="ARBA00023136"/>
    </source>
</evidence>
<feature type="transmembrane region" description="Helical" evidence="7">
    <location>
        <begin position="21"/>
        <end position="46"/>
    </location>
</feature>
<evidence type="ECO:0000256" key="1">
    <source>
        <dbReference type="ARBA" id="ARBA00004651"/>
    </source>
</evidence>
<dbReference type="InterPro" id="IPR003838">
    <property type="entry name" value="ABC3_permease_C"/>
</dbReference>
<evidence type="ECO:0000313" key="9">
    <source>
        <dbReference type="EMBL" id="OAA31217.1"/>
    </source>
</evidence>
<comment type="similarity">
    <text evidence="2">Belongs to the ABC-4 integral membrane protein family. LolC/E subfamily.</text>
</comment>
<feature type="domain" description="ABC3 transporter permease C-terminal" evidence="8">
    <location>
        <begin position="236"/>
        <end position="360"/>
    </location>
</feature>
<accession>A0A182C7H6</accession>
<dbReference type="STRING" id="1453497.AT15_06890"/>
<organism evidence="9 10">
    <name type="scientific">Kosmotoga arenicorallina S304</name>
    <dbReference type="NCBI Taxonomy" id="1453497"/>
    <lineage>
        <taxon>Bacteria</taxon>
        <taxon>Thermotogati</taxon>
        <taxon>Thermotogota</taxon>
        <taxon>Thermotogae</taxon>
        <taxon>Kosmotogales</taxon>
        <taxon>Kosmotogaceae</taxon>
        <taxon>Kosmotoga</taxon>
    </lineage>
</organism>
<keyword evidence="6 7" id="KW-0472">Membrane</keyword>
<dbReference type="GO" id="GO:0044874">
    <property type="term" value="P:lipoprotein localization to outer membrane"/>
    <property type="evidence" value="ECO:0007669"/>
    <property type="project" value="TreeGrafter"/>
</dbReference>
<proteinExistence type="inferred from homology"/>
<evidence type="ECO:0000256" key="7">
    <source>
        <dbReference type="SAM" id="Phobius"/>
    </source>
</evidence>
<sequence>MRKIILAWKLAKSFALKEKKHFIIPVIAIGIGFAGLIVIISVIHGFDALLLDSLTGFFPHLLVDSTSKPVEDLEGISRVFRMELSEGILSFNKDFKGVIIYGADDEGIDFFTRFVLSGTSPKRDEILIGKALSESLELEPGDMVQITQGILSPLFSRKVKVSGILKTGVYQFDSNICIVNSEDNSGFWAIYLHDPRQAKKVKERLSGEISGNIYTWTELNEGFAKAVKVDELFALIITVFVVLLSGFGVMNAILYSVLTRRHEIGILSSLGLSPGYIAFVFWMQAIIVCIVGLLVGTVTGGISLFFISRVKVPLPEDVFYTTFLPVKVSLADFLIALAFELLLITIFSLFPSRHAGKIDPMEVLKYE</sequence>
<gene>
    <name evidence="9" type="ORF">AT15_06890</name>
</gene>
<dbReference type="Proteomes" id="UP000077339">
    <property type="component" value="Unassembled WGS sequence"/>
</dbReference>
<feature type="transmembrane region" description="Helical" evidence="7">
    <location>
        <begin position="279"/>
        <end position="308"/>
    </location>
</feature>